<sequence length="186" mass="20936">MNATNSQRAAPPEPIVTKVITDLARVTMTAKNNEKPLSAVSHLFQNGLDFEELTPSGIGKSWKIEGLWVDMFVRIDQYTTLISANEAFEAILEHNDSMQNWTTLVVPVTKKPVKLGHRVLGNYEIDRPTILWQNNNVFVTIHWDKYEDRRFTTSKVDRINGNLITGALAFAQGLEYLLIGGAQLPL</sequence>
<gene>
    <name evidence="1" type="ORF">B0T26DRAFT_751814</name>
</gene>
<proteinExistence type="predicted"/>
<dbReference type="AlphaFoldDB" id="A0AA40AL90"/>
<dbReference type="Proteomes" id="UP001172101">
    <property type="component" value="Unassembled WGS sequence"/>
</dbReference>
<organism evidence="1 2">
    <name type="scientific">Lasiosphaeria miniovina</name>
    <dbReference type="NCBI Taxonomy" id="1954250"/>
    <lineage>
        <taxon>Eukaryota</taxon>
        <taxon>Fungi</taxon>
        <taxon>Dikarya</taxon>
        <taxon>Ascomycota</taxon>
        <taxon>Pezizomycotina</taxon>
        <taxon>Sordariomycetes</taxon>
        <taxon>Sordariomycetidae</taxon>
        <taxon>Sordariales</taxon>
        <taxon>Lasiosphaeriaceae</taxon>
        <taxon>Lasiosphaeria</taxon>
    </lineage>
</organism>
<evidence type="ECO:0000313" key="1">
    <source>
        <dbReference type="EMBL" id="KAK0717792.1"/>
    </source>
</evidence>
<comment type="caution">
    <text evidence="1">The sequence shown here is derived from an EMBL/GenBank/DDBJ whole genome shotgun (WGS) entry which is preliminary data.</text>
</comment>
<protein>
    <submittedName>
        <fullName evidence="1">Uncharacterized protein</fullName>
    </submittedName>
</protein>
<dbReference type="EMBL" id="JAUIRO010000004">
    <property type="protein sequence ID" value="KAK0717792.1"/>
    <property type="molecule type" value="Genomic_DNA"/>
</dbReference>
<name>A0AA40AL90_9PEZI</name>
<evidence type="ECO:0000313" key="2">
    <source>
        <dbReference type="Proteomes" id="UP001172101"/>
    </source>
</evidence>
<dbReference type="GeneID" id="85328704"/>
<dbReference type="RefSeq" id="XP_060296585.1">
    <property type="nucleotide sequence ID" value="XM_060445434.1"/>
</dbReference>
<accession>A0AA40AL90</accession>
<reference evidence="1" key="1">
    <citation type="submission" date="2023-06" db="EMBL/GenBank/DDBJ databases">
        <title>Genome-scale phylogeny and comparative genomics of the fungal order Sordariales.</title>
        <authorList>
            <consortium name="Lawrence Berkeley National Laboratory"/>
            <person name="Hensen N."/>
            <person name="Bonometti L."/>
            <person name="Westerberg I."/>
            <person name="Brannstrom I.O."/>
            <person name="Guillou S."/>
            <person name="Cros-Aarteil S."/>
            <person name="Calhoun S."/>
            <person name="Haridas S."/>
            <person name="Kuo A."/>
            <person name="Mondo S."/>
            <person name="Pangilinan J."/>
            <person name="Riley R."/>
            <person name="LaButti K."/>
            <person name="Andreopoulos B."/>
            <person name="Lipzen A."/>
            <person name="Chen C."/>
            <person name="Yanf M."/>
            <person name="Daum C."/>
            <person name="Ng V."/>
            <person name="Clum A."/>
            <person name="Steindorff A."/>
            <person name="Ohm R."/>
            <person name="Martin F."/>
            <person name="Silar P."/>
            <person name="Natvig D."/>
            <person name="Lalanne C."/>
            <person name="Gautier V."/>
            <person name="Ament-velasquez S.L."/>
            <person name="Kruys A."/>
            <person name="Hutchinson M.I."/>
            <person name="Powell A.J."/>
            <person name="Barry K."/>
            <person name="Miller A.N."/>
            <person name="Grigoriev I.V."/>
            <person name="Debuchy R."/>
            <person name="Gladieux P."/>
            <person name="Thoren M.H."/>
            <person name="Johannesson H."/>
        </authorList>
    </citation>
    <scope>NUCLEOTIDE SEQUENCE</scope>
    <source>
        <strain evidence="1">SMH2392-1A</strain>
    </source>
</reference>
<keyword evidence="2" id="KW-1185">Reference proteome</keyword>